<accession>A0ABV9GMB6</accession>
<name>A0ABV9GMB6_9BACL</name>
<gene>
    <name evidence="2" type="ORF">ACFO4N_08185</name>
</gene>
<evidence type="ECO:0000313" key="2">
    <source>
        <dbReference type="EMBL" id="MFC4618714.1"/>
    </source>
</evidence>
<dbReference type="PANTHER" id="PTHR10885">
    <property type="entry name" value="ISOPENTENYL-DIPHOSPHATE DELTA-ISOMERASE"/>
    <property type="match status" value="1"/>
</dbReference>
<dbReference type="SUPFAM" id="SSF55811">
    <property type="entry name" value="Nudix"/>
    <property type="match status" value="1"/>
</dbReference>
<dbReference type="EMBL" id="JBHSFW010000003">
    <property type="protein sequence ID" value="MFC4618714.1"/>
    <property type="molecule type" value="Genomic_DNA"/>
</dbReference>
<dbReference type="Gene3D" id="3.90.79.10">
    <property type="entry name" value="Nucleoside Triphosphate Pyrophosphohydrolase"/>
    <property type="match status" value="1"/>
</dbReference>
<evidence type="ECO:0000259" key="1">
    <source>
        <dbReference type="PROSITE" id="PS51462"/>
    </source>
</evidence>
<dbReference type="InterPro" id="IPR000086">
    <property type="entry name" value="NUDIX_hydrolase_dom"/>
</dbReference>
<dbReference type="RefSeq" id="WP_376845774.1">
    <property type="nucleotide sequence ID" value="NZ_JBHSFW010000003.1"/>
</dbReference>
<dbReference type="CDD" id="cd04692">
    <property type="entry name" value="NUDIX_Hydrolase"/>
    <property type="match status" value="1"/>
</dbReference>
<dbReference type="InterPro" id="IPR015797">
    <property type="entry name" value="NUDIX_hydrolase-like_dom_sf"/>
</dbReference>
<proteinExistence type="predicted"/>
<keyword evidence="3" id="KW-1185">Reference proteome</keyword>
<protein>
    <submittedName>
        <fullName evidence="2">NUDIX domain-containing protein</fullName>
    </submittedName>
</protein>
<sequence length="205" mass="23940">MENEKLKIFDDNHRPIGVVERAEAHQKGYWHETFNCWFVSHDGDANYIYLQHRSPNKKDYPNLLDITAAGHLLADESIEDGIREVEEELGVFVPFQELRALGVAKGCIVSDGMADKEFAHVFLYPFKGSFHDFKLQEEEVSGMYRTLLTDFCELWLGELEEISIEGFESDSEGKRVNMKKVARKKDFVPQYDYFKWVAERLRQHI</sequence>
<evidence type="ECO:0000313" key="3">
    <source>
        <dbReference type="Proteomes" id="UP001596022"/>
    </source>
</evidence>
<feature type="domain" description="Nudix hydrolase" evidence="1">
    <location>
        <begin position="29"/>
        <end position="199"/>
    </location>
</feature>
<dbReference type="Proteomes" id="UP001596022">
    <property type="component" value="Unassembled WGS sequence"/>
</dbReference>
<organism evidence="2 3">
    <name type="scientific">Camelliibacillus cellulosilyticus</name>
    <dbReference type="NCBI Taxonomy" id="2174486"/>
    <lineage>
        <taxon>Bacteria</taxon>
        <taxon>Bacillati</taxon>
        <taxon>Bacillota</taxon>
        <taxon>Bacilli</taxon>
        <taxon>Bacillales</taxon>
        <taxon>Sporolactobacillaceae</taxon>
        <taxon>Camelliibacillus</taxon>
    </lineage>
</organism>
<dbReference type="PROSITE" id="PS51462">
    <property type="entry name" value="NUDIX"/>
    <property type="match status" value="1"/>
</dbReference>
<comment type="caution">
    <text evidence="2">The sequence shown here is derived from an EMBL/GenBank/DDBJ whole genome shotgun (WGS) entry which is preliminary data.</text>
</comment>
<dbReference type="Pfam" id="PF00293">
    <property type="entry name" value="NUDIX"/>
    <property type="match status" value="1"/>
</dbReference>
<dbReference type="PANTHER" id="PTHR10885:SF0">
    <property type="entry name" value="ISOPENTENYL-DIPHOSPHATE DELTA-ISOMERASE"/>
    <property type="match status" value="1"/>
</dbReference>
<reference evidence="3" key="1">
    <citation type="journal article" date="2019" name="Int. J. Syst. Evol. Microbiol.">
        <title>The Global Catalogue of Microorganisms (GCM) 10K type strain sequencing project: providing services to taxonomists for standard genome sequencing and annotation.</title>
        <authorList>
            <consortium name="The Broad Institute Genomics Platform"/>
            <consortium name="The Broad Institute Genome Sequencing Center for Infectious Disease"/>
            <person name="Wu L."/>
            <person name="Ma J."/>
        </authorList>
    </citation>
    <scope>NUCLEOTIDE SEQUENCE [LARGE SCALE GENOMIC DNA]</scope>
    <source>
        <strain evidence="3">CGMCC 1.16306</strain>
    </source>
</reference>